<dbReference type="GO" id="GO:0006857">
    <property type="term" value="P:oligopeptide transport"/>
    <property type="evidence" value="ECO:0007669"/>
    <property type="project" value="InterPro"/>
</dbReference>
<evidence type="ECO:0000256" key="2">
    <source>
        <dbReference type="ARBA" id="ARBA00005982"/>
    </source>
</evidence>
<comment type="subcellular location">
    <subcellularLocation>
        <location evidence="1">Membrane</location>
        <topology evidence="1">Multi-pass membrane protein</topology>
    </subcellularLocation>
</comment>
<comment type="similarity">
    <text evidence="2">Belongs to the major facilitator superfamily. Proton-dependent oligopeptide transporter (POT/PTR) (TC 2.A.17) family.</text>
</comment>
<gene>
    <name evidence="8" type="ORF">KI387_038342</name>
</gene>
<dbReference type="PROSITE" id="PS01022">
    <property type="entry name" value="PTR2_1"/>
    <property type="match status" value="1"/>
</dbReference>
<feature type="transmembrane region" description="Helical" evidence="7">
    <location>
        <begin position="486"/>
        <end position="507"/>
    </location>
</feature>
<evidence type="ECO:0000256" key="7">
    <source>
        <dbReference type="SAM" id="Phobius"/>
    </source>
</evidence>
<accession>A0AA38CC08</accession>
<feature type="transmembrane region" description="Helical" evidence="7">
    <location>
        <begin position="220"/>
        <end position="240"/>
    </location>
</feature>
<name>A0AA38CC08_TAXCH</name>
<dbReference type="InterPro" id="IPR000109">
    <property type="entry name" value="POT_fam"/>
</dbReference>
<feature type="transmembrane region" description="Helical" evidence="7">
    <location>
        <begin position="372"/>
        <end position="392"/>
    </location>
</feature>
<evidence type="ECO:0000256" key="4">
    <source>
        <dbReference type="ARBA" id="ARBA00022989"/>
    </source>
</evidence>
<feature type="transmembrane region" description="Helical" evidence="7">
    <location>
        <begin position="413"/>
        <end position="430"/>
    </location>
</feature>
<dbReference type="GO" id="GO:0016020">
    <property type="term" value="C:membrane"/>
    <property type="evidence" value="ECO:0007669"/>
    <property type="project" value="UniProtKB-SubCell"/>
</dbReference>
<evidence type="ECO:0000313" key="9">
    <source>
        <dbReference type="Proteomes" id="UP000824469"/>
    </source>
</evidence>
<dbReference type="InterPro" id="IPR018456">
    <property type="entry name" value="PTR2_symporter_CS"/>
</dbReference>
<evidence type="ECO:0000256" key="5">
    <source>
        <dbReference type="ARBA" id="ARBA00023136"/>
    </source>
</evidence>
<feature type="region of interest" description="Disordered" evidence="6">
    <location>
        <begin position="1"/>
        <end position="28"/>
    </location>
</feature>
<keyword evidence="9" id="KW-1185">Reference proteome</keyword>
<evidence type="ECO:0008006" key="10">
    <source>
        <dbReference type="Google" id="ProtNLM"/>
    </source>
</evidence>
<feature type="transmembrane region" description="Helical" evidence="7">
    <location>
        <begin position="450"/>
        <end position="474"/>
    </location>
</feature>
<dbReference type="EMBL" id="JAHRHJ020000011">
    <property type="protein sequence ID" value="KAH9294754.1"/>
    <property type="molecule type" value="Genomic_DNA"/>
</dbReference>
<dbReference type="PANTHER" id="PTHR11654">
    <property type="entry name" value="OLIGOPEPTIDE TRANSPORTER-RELATED"/>
    <property type="match status" value="1"/>
</dbReference>
<dbReference type="AlphaFoldDB" id="A0AA38CC08"/>
<evidence type="ECO:0000256" key="3">
    <source>
        <dbReference type="ARBA" id="ARBA00022692"/>
    </source>
</evidence>
<evidence type="ECO:0000256" key="1">
    <source>
        <dbReference type="ARBA" id="ARBA00004141"/>
    </source>
</evidence>
<keyword evidence="4 7" id="KW-1133">Transmembrane helix</keyword>
<feature type="transmembrane region" description="Helical" evidence="7">
    <location>
        <begin position="195"/>
        <end position="214"/>
    </location>
</feature>
<comment type="caution">
    <text evidence="8">The sequence shown here is derived from an EMBL/GenBank/DDBJ whole genome shotgun (WGS) entry which is preliminary data.</text>
</comment>
<feature type="transmembrane region" description="Helical" evidence="7">
    <location>
        <begin position="527"/>
        <end position="549"/>
    </location>
</feature>
<protein>
    <recommendedName>
        <fullName evidence="10">Nitrate transporter</fullName>
    </recommendedName>
</protein>
<organism evidence="8 9">
    <name type="scientific">Taxus chinensis</name>
    <name type="common">Chinese yew</name>
    <name type="synonym">Taxus wallichiana var. chinensis</name>
    <dbReference type="NCBI Taxonomy" id="29808"/>
    <lineage>
        <taxon>Eukaryota</taxon>
        <taxon>Viridiplantae</taxon>
        <taxon>Streptophyta</taxon>
        <taxon>Embryophyta</taxon>
        <taxon>Tracheophyta</taxon>
        <taxon>Spermatophyta</taxon>
        <taxon>Pinopsida</taxon>
        <taxon>Pinidae</taxon>
        <taxon>Conifers II</taxon>
        <taxon>Cupressales</taxon>
        <taxon>Taxaceae</taxon>
        <taxon>Taxus</taxon>
    </lineage>
</organism>
<reference evidence="8 9" key="1">
    <citation type="journal article" date="2021" name="Nat. Plants">
        <title>The Taxus genome provides insights into paclitaxel biosynthesis.</title>
        <authorList>
            <person name="Xiong X."/>
            <person name="Gou J."/>
            <person name="Liao Q."/>
            <person name="Li Y."/>
            <person name="Zhou Q."/>
            <person name="Bi G."/>
            <person name="Li C."/>
            <person name="Du R."/>
            <person name="Wang X."/>
            <person name="Sun T."/>
            <person name="Guo L."/>
            <person name="Liang H."/>
            <person name="Lu P."/>
            <person name="Wu Y."/>
            <person name="Zhang Z."/>
            <person name="Ro D.K."/>
            <person name="Shang Y."/>
            <person name="Huang S."/>
            <person name="Yan J."/>
        </authorList>
    </citation>
    <scope>NUCLEOTIDE SEQUENCE [LARGE SCALE GENOMIC DNA]</scope>
    <source>
        <strain evidence="8">Ta-2019</strain>
    </source>
</reference>
<evidence type="ECO:0000256" key="6">
    <source>
        <dbReference type="SAM" id="MobiDB-lite"/>
    </source>
</evidence>
<dbReference type="Proteomes" id="UP000824469">
    <property type="component" value="Unassembled WGS sequence"/>
</dbReference>
<keyword evidence="3 7" id="KW-0812">Transmembrane</keyword>
<dbReference type="Pfam" id="PF00854">
    <property type="entry name" value="PTR2"/>
    <property type="match status" value="1"/>
</dbReference>
<proteinExistence type="inferred from homology"/>
<dbReference type="InterPro" id="IPR036259">
    <property type="entry name" value="MFS_trans_sf"/>
</dbReference>
<dbReference type="SUPFAM" id="SSF103473">
    <property type="entry name" value="MFS general substrate transporter"/>
    <property type="match status" value="1"/>
</dbReference>
<feature type="compositionally biased region" description="Polar residues" evidence="6">
    <location>
        <begin position="11"/>
        <end position="23"/>
    </location>
</feature>
<dbReference type="GO" id="GO:0022857">
    <property type="term" value="F:transmembrane transporter activity"/>
    <property type="evidence" value="ECO:0007669"/>
    <property type="project" value="InterPro"/>
</dbReference>
<evidence type="ECO:0000313" key="8">
    <source>
        <dbReference type="EMBL" id="KAH9294754.1"/>
    </source>
</evidence>
<dbReference type="OMA" id="CKPYNGA"/>
<feature type="transmembrane region" description="Helical" evidence="7">
    <location>
        <begin position="152"/>
        <end position="174"/>
    </location>
</feature>
<feature type="transmembrane region" description="Helical" evidence="7">
    <location>
        <begin position="101"/>
        <end position="124"/>
    </location>
</feature>
<keyword evidence="5 7" id="KW-0472">Membrane</keyword>
<dbReference type="Gene3D" id="1.20.1250.20">
    <property type="entry name" value="MFS general substrate transporter like domains"/>
    <property type="match status" value="1"/>
</dbReference>
<sequence>MAMNVEGKYCNQDSDQEQSTVPENNKKKKTGGWKTFPFIIGNEVCSYAAGTGLRGNIIVYLTTQFNIKNIRATNIVNISNGGSQLATLVGAFISDAFLGRFCTISIGSLVSLAASVLLALTAIISSLRPPECRVGDQGGSCRGPSTAQYGILYLYFLLTIVGSGGVSFISSAFGADQFEKESAEGMRQVQTFFNWYYFGLYSSVIVASTVIVYIQSNVSWAWGFGICVVLTAISVMLFFWGTNLYIRARPEGSPFTGLAQVVVACVRKRNLHLPSNSQDFYYGNIMDPAKLPPTPQFRFLNKAAIKTSQDSPDPNPWKLCSVKQVEELKSILKTLPIMSSAIIPNIIASQMMTFAVLQALTMDRNLGPHFQIPAASFIVFGLLSSAIVLPIYDKIIVPFAAGKGVKFTNLQRIGTGMLFYCVGLGVAAVVERKRLLQVKSASMQQVSVSSLWLIPQIVIGGLGDPFLTVGWIDFMYNDFPESLHSTAMGLVSASSAVGFYFSSLLITVIHKNTHWLTDDFNQGRLDYFYALLCGMGVLNVAYFLAWSLWYKDKDHVYAGDQNLSTP</sequence>